<dbReference type="PANTHER" id="PTHR37981:SF1">
    <property type="entry name" value="SGNH HYDROLASE-TYPE ESTERASE DOMAIN-CONTAINING PROTEIN"/>
    <property type="match status" value="1"/>
</dbReference>
<protein>
    <submittedName>
        <fullName evidence="3">SGNH/GDSL hydrolase family protein</fullName>
        <ecNumber evidence="3">3.1.-.-</ecNumber>
    </submittedName>
</protein>
<name>A0ABV7Q401_9ACTN</name>
<dbReference type="Pfam" id="PF13472">
    <property type="entry name" value="Lipase_GDSL_2"/>
    <property type="match status" value="1"/>
</dbReference>
<sequence length="276" mass="29172">MIPARLAAAALAATAAFALLPAAAAQAALHDTGLHDPAFHGTAPLDYVALGDSYSSGTGTRDYFDEECRRSAKAYPQLLADGLGAELDFAACSGASTADLLATQLGSLDTETDLVTVTIGGNDIEWARAIKACITPLLNCIDDIEASEVLVQTELPGLLDGAYGAIADRAPNADVYVLGYPHLFNGERACGALRQPNVEEQLRMNEAADRLAEVLQNKAEEHDFTYVDVRESFAGHAICDDVAYLNGLTYPTGESYHPNVLGHLDGYYPAVARALA</sequence>
<evidence type="ECO:0000313" key="3">
    <source>
        <dbReference type="EMBL" id="MFC3495546.1"/>
    </source>
</evidence>
<reference evidence="4" key="1">
    <citation type="journal article" date="2019" name="Int. J. Syst. Evol. Microbiol.">
        <title>The Global Catalogue of Microorganisms (GCM) 10K type strain sequencing project: providing services to taxonomists for standard genome sequencing and annotation.</title>
        <authorList>
            <consortium name="The Broad Institute Genomics Platform"/>
            <consortium name="The Broad Institute Genome Sequencing Center for Infectious Disease"/>
            <person name="Wu L."/>
            <person name="Ma J."/>
        </authorList>
    </citation>
    <scope>NUCLEOTIDE SEQUENCE [LARGE SCALE GENOMIC DNA]</scope>
    <source>
        <strain evidence="4">CGMCC 4.7396</strain>
    </source>
</reference>
<dbReference type="Gene3D" id="3.40.50.1110">
    <property type="entry name" value="SGNH hydrolase"/>
    <property type="match status" value="1"/>
</dbReference>
<comment type="caution">
    <text evidence="3">The sequence shown here is derived from an EMBL/GenBank/DDBJ whole genome shotgun (WGS) entry which is preliminary data.</text>
</comment>
<dbReference type="GO" id="GO:0016787">
    <property type="term" value="F:hydrolase activity"/>
    <property type="evidence" value="ECO:0007669"/>
    <property type="project" value="UniProtKB-KW"/>
</dbReference>
<keyword evidence="3" id="KW-0378">Hydrolase</keyword>
<dbReference type="InterPro" id="IPR037460">
    <property type="entry name" value="SEST-like"/>
</dbReference>
<gene>
    <name evidence="3" type="ORF">ACFO8M_23935</name>
</gene>
<dbReference type="Proteomes" id="UP001595712">
    <property type="component" value="Unassembled WGS sequence"/>
</dbReference>
<dbReference type="EC" id="3.1.-.-" evidence="3"/>
<dbReference type="RefSeq" id="WP_387980226.1">
    <property type="nucleotide sequence ID" value="NZ_JBHRWO010000021.1"/>
</dbReference>
<accession>A0ABV7Q401</accession>
<dbReference type="PANTHER" id="PTHR37981">
    <property type="entry name" value="LIPASE 2"/>
    <property type="match status" value="1"/>
</dbReference>
<feature type="domain" description="SGNH hydrolase-type esterase" evidence="2">
    <location>
        <begin position="49"/>
        <end position="263"/>
    </location>
</feature>
<dbReference type="InterPro" id="IPR013830">
    <property type="entry name" value="SGNH_hydro"/>
</dbReference>
<keyword evidence="1" id="KW-0732">Signal</keyword>
<dbReference type="InterPro" id="IPR036514">
    <property type="entry name" value="SGNH_hydro_sf"/>
</dbReference>
<dbReference type="CDD" id="cd01823">
    <property type="entry name" value="SEST_like"/>
    <property type="match status" value="1"/>
</dbReference>
<evidence type="ECO:0000313" key="4">
    <source>
        <dbReference type="Proteomes" id="UP001595712"/>
    </source>
</evidence>
<evidence type="ECO:0000256" key="1">
    <source>
        <dbReference type="SAM" id="SignalP"/>
    </source>
</evidence>
<keyword evidence="4" id="KW-1185">Reference proteome</keyword>
<proteinExistence type="predicted"/>
<evidence type="ECO:0000259" key="2">
    <source>
        <dbReference type="Pfam" id="PF13472"/>
    </source>
</evidence>
<dbReference type="SUPFAM" id="SSF52266">
    <property type="entry name" value="SGNH hydrolase"/>
    <property type="match status" value="1"/>
</dbReference>
<feature type="chain" id="PRO_5045966352" evidence="1">
    <location>
        <begin position="28"/>
        <end position="276"/>
    </location>
</feature>
<feature type="signal peptide" evidence="1">
    <location>
        <begin position="1"/>
        <end position="27"/>
    </location>
</feature>
<dbReference type="EMBL" id="JBHRWO010000021">
    <property type="protein sequence ID" value="MFC3495546.1"/>
    <property type="molecule type" value="Genomic_DNA"/>
</dbReference>
<organism evidence="3 4">
    <name type="scientific">Glycomyces rhizosphaerae</name>
    <dbReference type="NCBI Taxonomy" id="2054422"/>
    <lineage>
        <taxon>Bacteria</taxon>
        <taxon>Bacillati</taxon>
        <taxon>Actinomycetota</taxon>
        <taxon>Actinomycetes</taxon>
        <taxon>Glycomycetales</taxon>
        <taxon>Glycomycetaceae</taxon>
        <taxon>Glycomyces</taxon>
    </lineage>
</organism>